<protein>
    <submittedName>
        <fullName evidence="11">Response regulator transcription factor</fullName>
    </submittedName>
</protein>
<evidence type="ECO:0000256" key="8">
    <source>
        <dbReference type="PROSITE-ProRule" id="PRU01091"/>
    </source>
</evidence>
<gene>
    <name evidence="11" type="ORF">GCM10022287_09520</name>
</gene>
<dbReference type="PROSITE" id="PS51755">
    <property type="entry name" value="OMPR_PHOB"/>
    <property type="match status" value="1"/>
</dbReference>
<evidence type="ECO:0000256" key="5">
    <source>
        <dbReference type="ARBA" id="ARBA00023125"/>
    </source>
</evidence>
<sequence>MTERKPRLLLVEDDERLAPIMLEYLGESYDVTHRADGAEALKTALADEFDVMVVDRRLPGLDGVSLVQGIRRAHIGTPVIMLTALGTVDDRVEGLDAGANDYLVKPFEFAELLARLRALRRSYTSNEASLTVGTWDFFPEDRIIESPYIGPVALTPKETELLTLLAESPQRTFSRAQILQAVFTPTDLPGTVDTYVHYLRRKTEETVVVTVRGRGYRLGTL</sequence>
<dbReference type="InterPro" id="IPR039420">
    <property type="entry name" value="WalR-like"/>
</dbReference>
<dbReference type="InterPro" id="IPR036388">
    <property type="entry name" value="WH-like_DNA-bd_sf"/>
</dbReference>
<dbReference type="SMART" id="SM00862">
    <property type="entry name" value="Trans_reg_C"/>
    <property type="match status" value="1"/>
</dbReference>
<evidence type="ECO:0000256" key="7">
    <source>
        <dbReference type="PROSITE-ProRule" id="PRU00169"/>
    </source>
</evidence>
<dbReference type="InterPro" id="IPR001867">
    <property type="entry name" value="OmpR/PhoB-type_DNA-bd"/>
</dbReference>
<name>A0ABP7ZUR8_9MICO</name>
<feature type="domain" description="Response regulatory" evidence="9">
    <location>
        <begin position="7"/>
        <end position="120"/>
    </location>
</feature>
<evidence type="ECO:0000313" key="12">
    <source>
        <dbReference type="Proteomes" id="UP001501079"/>
    </source>
</evidence>
<evidence type="ECO:0000256" key="6">
    <source>
        <dbReference type="ARBA" id="ARBA00023163"/>
    </source>
</evidence>
<keyword evidence="6" id="KW-0804">Transcription</keyword>
<organism evidence="11 12">
    <name type="scientific">Gryllotalpicola koreensis</name>
    <dbReference type="NCBI Taxonomy" id="993086"/>
    <lineage>
        <taxon>Bacteria</taxon>
        <taxon>Bacillati</taxon>
        <taxon>Actinomycetota</taxon>
        <taxon>Actinomycetes</taxon>
        <taxon>Micrococcales</taxon>
        <taxon>Microbacteriaceae</taxon>
        <taxon>Gryllotalpicola</taxon>
    </lineage>
</organism>
<feature type="DNA-binding region" description="OmpR/PhoB-type" evidence="8">
    <location>
        <begin position="127"/>
        <end position="220"/>
    </location>
</feature>
<dbReference type="SMART" id="SM00448">
    <property type="entry name" value="REC"/>
    <property type="match status" value="1"/>
</dbReference>
<dbReference type="SUPFAM" id="SSF46894">
    <property type="entry name" value="C-terminal effector domain of the bipartite response regulators"/>
    <property type="match status" value="1"/>
</dbReference>
<accession>A0ABP7ZUR8</accession>
<dbReference type="InterPro" id="IPR011006">
    <property type="entry name" value="CheY-like_superfamily"/>
</dbReference>
<dbReference type="Pfam" id="PF00486">
    <property type="entry name" value="Trans_reg_C"/>
    <property type="match status" value="1"/>
</dbReference>
<keyword evidence="5 8" id="KW-0238">DNA-binding</keyword>
<keyword evidence="3" id="KW-0902">Two-component regulatory system</keyword>
<feature type="domain" description="OmpR/PhoB-type" evidence="10">
    <location>
        <begin position="127"/>
        <end position="220"/>
    </location>
</feature>
<evidence type="ECO:0000256" key="3">
    <source>
        <dbReference type="ARBA" id="ARBA00023012"/>
    </source>
</evidence>
<keyword evidence="2 7" id="KW-0597">Phosphoprotein</keyword>
<dbReference type="EMBL" id="BAABBW010000001">
    <property type="protein sequence ID" value="GAA4170908.1"/>
    <property type="molecule type" value="Genomic_DNA"/>
</dbReference>
<evidence type="ECO:0000313" key="11">
    <source>
        <dbReference type="EMBL" id="GAA4170908.1"/>
    </source>
</evidence>
<evidence type="ECO:0000259" key="9">
    <source>
        <dbReference type="PROSITE" id="PS50110"/>
    </source>
</evidence>
<comment type="subcellular location">
    <subcellularLocation>
        <location evidence="1">Cytoplasm</location>
    </subcellularLocation>
</comment>
<dbReference type="PANTHER" id="PTHR48111:SF22">
    <property type="entry name" value="REGULATOR OF RPOS"/>
    <property type="match status" value="1"/>
</dbReference>
<dbReference type="Gene3D" id="1.10.10.10">
    <property type="entry name" value="Winged helix-like DNA-binding domain superfamily/Winged helix DNA-binding domain"/>
    <property type="match status" value="1"/>
</dbReference>
<keyword evidence="12" id="KW-1185">Reference proteome</keyword>
<evidence type="ECO:0000256" key="2">
    <source>
        <dbReference type="ARBA" id="ARBA00022553"/>
    </source>
</evidence>
<dbReference type="Gene3D" id="6.10.250.690">
    <property type="match status" value="1"/>
</dbReference>
<dbReference type="InterPro" id="IPR001789">
    <property type="entry name" value="Sig_transdc_resp-reg_receiver"/>
</dbReference>
<evidence type="ECO:0000256" key="4">
    <source>
        <dbReference type="ARBA" id="ARBA00023015"/>
    </source>
</evidence>
<evidence type="ECO:0000259" key="10">
    <source>
        <dbReference type="PROSITE" id="PS51755"/>
    </source>
</evidence>
<dbReference type="Gene3D" id="3.40.50.2300">
    <property type="match status" value="1"/>
</dbReference>
<reference evidence="12" key="1">
    <citation type="journal article" date="2019" name="Int. J. Syst. Evol. Microbiol.">
        <title>The Global Catalogue of Microorganisms (GCM) 10K type strain sequencing project: providing services to taxonomists for standard genome sequencing and annotation.</title>
        <authorList>
            <consortium name="The Broad Institute Genomics Platform"/>
            <consortium name="The Broad Institute Genome Sequencing Center for Infectious Disease"/>
            <person name="Wu L."/>
            <person name="Ma J."/>
        </authorList>
    </citation>
    <scope>NUCLEOTIDE SEQUENCE [LARGE SCALE GENOMIC DNA]</scope>
    <source>
        <strain evidence="12">JCM 17591</strain>
    </source>
</reference>
<dbReference type="SUPFAM" id="SSF52172">
    <property type="entry name" value="CheY-like"/>
    <property type="match status" value="1"/>
</dbReference>
<feature type="modified residue" description="4-aspartylphosphate" evidence="7">
    <location>
        <position position="55"/>
    </location>
</feature>
<dbReference type="CDD" id="cd00383">
    <property type="entry name" value="trans_reg_C"/>
    <property type="match status" value="1"/>
</dbReference>
<evidence type="ECO:0000256" key="1">
    <source>
        <dbReference type="ARBA" id="ARBA00004496"/>
    </source>
</evidence>
<proteinExistence type="predicted"/>
<dbReference type="PANTHER" id="PTHR48111">
    <property type="entry name" value="REGULATOR OF RPOS"/>
    <property type="match status" value="1"/>
</dbReference>
<comment type="caution">
    <text evidence="11">The sequence shown here is derived from an EMBL/GenBank/DDBJ whole genome shotgun (WGS) entry which is preliminary data.</text>
</comment>
<dbReference type="PROSITE" id="PS50110">
    <property type="entry name" value="RESPONSE_REGULATORY"/>
    <property type="match status" value="1"/>
</dbReference>
<dbReference type="Pfam" id="PF00072">
    <property type="entry name" value="Response_reg"/>
    <property type="match status" value="1"/>
</dbReference>
<keyword evidence="4" id="KW-0805">Transcription regulation</keyword>
<dbReference type="InterPro" id="IPR016032">
    <property type="entry name" value="Sig_transdc_resp-reg_C-effctor"/>
</dbReference>
<dbReference type="RefSeq" id="WP_344752128.1">
    <property type="nucleotide sequence ID" value="NZ_BAABBW010000001.1"/>
</dbReference>
<dbReference type="Proteomes" id="UP001501079">
    <property type="component" value="Unassembled WGS sequence"/>
</dbReference>